<dbReference type="AlphaFoldDB" id="A0A2N1J063"/>
<accession>A0A2N1J063</accession>
<dbReference type="Proteomes" id="UP000233248">
    <property type="component" value="Unassembled WGS sequence"/>
</dbReference>
<reference evidence="1 2" key="1">
    <citation type="submission" date="2017-09" db="EMBL/GenBank/DDBJ databases">
        <title>Genomics of the genus Arcobacter.</title>
        <authorList>
            <person name="Perez-Cataluna A."/>
            <person name="Figueras M.J."/>
            <person name="Salas-Masso N."/>
        </authorList>
    </citation>
    <scope>NUCLEOTIDE SEQUENCE [LARGE SCALE GENOMIC DNA]</scope>
    <source>
        <strain evidence="1 2">DSM 18005</strain>
    </source>
</reference>
<evidence type="ECO:0000313" key="2">
    <source>
        <dbReference type="Proteomes" id="UP000233248"/>
    </source>
</evidence>
<keyword evidence="2" id="KW-1185">Reference proteome</keyword>
<comment type="caution">
    <text evidence="1">The sequence shown here is derived from an EMBL/GenBank/DDBJ whole genome shotgun (WGS) entry which is preliminary data.</text>
</comment>
<organism evidence="1 2">
    <name type="scientific">Malaciobacter halophilus</name>
    <dbReference type="NCBI Taxonomy" id="197482"/>
    <lineage>
        <taxon>Bacteria</taxon>
        <taxon>Pseudomonadati</taxon>
        <taxon>Campylobacterota</taxon>
        <taxon>Epsilonproteobacteria</taxon>
        <taxon>Campylobacterales</taxon>
        <taxon>Arcobacteraceae</taxon>
        <taxon>Malaciobacter</taxon>
    </lineage>
</organism>
<dbReference type="OrthoDB" id="5344324at2"/>
<name>A0A2N1J063_9BACT</name>
<proteinExistence type="predicted"/>
<evidence type="ECO:0000313" key="1">
    <source>
        <dbReference type="EMBL" id="PKI79958.1"/>
    </source>
</evidence>
<dbReference type="EMBL" id="NXIF01000049">
    <property type="protein sequence ID" value="PKI79958.1"/>
    <property type="molecule type" value="Genomic_DNA"/>
</dbReference>
<protein>
    <submittedName>
        <fullName evidence="1">Uncharacterized protein</fullName>
    </submittedName>
</protein>
<sequence>MVTQKLTFHINNMAYTINVDDSLKTELTRYLQTDKNLDTRELLAAYIRVSQEHSKFKQEIEQISNKIPSC</sequence>
<gene>
    <name evidence="1" type="ORF">CP960_11925</name>
</gene>